<keyword evidence="1" id="KW-0472">Membrane</keyword>
<evidence type="ECO:0000256" key="1">
    <source>
        <dbReference type="SAM" id="Phobius"/>
    </source>
</evidence>
<evidence type="ECO:0000313" key="2">
    <source>
        <dbReference type="EMBL" id="GAH65980.1"/>
    </source>
</evidence>
<reference evidence="2" key="1">
    <citation type="journal article" date="2014" name="Front. Microbiol.">
        <title>High frequency of phylogenetically diverse reductive dehalogenase-homologous genes in deep subseafloor sedimentary metagenomes.</title>
        <authorList>
            <person name="Kawai M."/>
            <person name="Futagami T."/>
            <person name="Toyoda A."/>
            <person name="Takaki Y."/>
            <person name="Nishi S."/>
            <person name="Hori S."/>
            <person name="Arai W."/>
            <person name="Tsubouchi T."/>
            <person name="Morono Y."/>
            <person name="Uchiyama I."/>
            <person name="Ito T."/>
            <person name="Fujiyama A."/>
            <person name="Inagaki F."/>
            <person name="Takami H."/>
        </authorList>
    </citation>
    <scope>NUCLEOTIDE SEQUENCE</scope>
    <source>
        <strain evidence="2">Expedition CK06-06</strain>
    </source>
</reference>
<dbReference type="AlphaFoldDB" id="X1I9Q5"/>
<organism evidence="2">
    <name type="scientific">marine sediment metagenome</name>
    <dbReference type="NCBI Taxonomy" id="412755"/>
    <lineage>
        <taxon>unclassified sequences</taxon>
        <taxon>metagenomes</taxon>
        <taxon>ecological metagenomes</taxon>
    </lineage>
</organism>
<protein>
    <submittedName>
        <fullName evidence="2">Uncharacterized protein</fullName>
    </submittedName>
</protein>
<dbReference type="EMBL" id="BARU01033312">
    <property type="protein sequence ID" value="GAH65980.1"/>
    <property type="molecule type" value="Genomic_DNA"/>
</dbReference>
<keyword evidence="1" id="KW-1133">Transmembrane helix</keyword>
<sequence>MWNVISTIFNVILFVISIIFNVILFGWTIYLYLENRKLRGFEIDKNIKLKKREIEEQKRLYQNRKIELAGELERKGQTTSGIKIEKERDLELEFKNKFDKLNIELSHLKKLKKYKWLFS</sequence>
<proteinExistence type="predicted"/>
<gene>
    <name evidence="2" type="ORF">S03H2_52440</name>
</gene>
<accession>X1I9Q5</accession>
<comment type="caution">
    <text evidence="2">The sequence shown here is derived from an EMBL/GenBank/DDBJ whole genome shotgun (WGS) entry which is preliminary data.</text>
</comment>
<keyword evidence="1" id="KW-0812">Transmembrane</keyword>
<name>X1I9Q5_9ZZZZ</name>
<feature type="transmembrane region" description="Helical" evidence="1">
    <location>
        <begin position="12"/>
        <end position="33"/>
    </location>
</feature>